<dbReference type="EMBL" id="SHMB01000004">
    <property type="protein sequence ID" value="TAA29011.1"/>
    <property type="molecule type" value="Genomic_DNA"/>
</dbReference>
<comment type="caution">
    <text evidence="1">The sequence shown here is derived from an EMBL/GenBank/DDBJ whole genome shotgun (WGS) entry which is preliminary data.</text>
</comment>
<evidence type="ECO:0000313" key="2">
    <source>
        <dbReference type="Proteomes" id="UP000291286"/>
    </source>
</evidence>
<dbReference type="RefSeq" id="WP_130519069.1">
    <property type="nucleotide sequence ID" value="NZ_SHMB01000004.1"/>
</dbReference>
<accession>A0A4Q8LHP3</accession>
<name>A0A4Q8LHP3_9GAMM</name>
<gene>
    <name evidence="1" type="ORF">EA661_12020</name>
</gene>
<dbReference type="AlphaFoldDB" id="A0A4Q8LHP3"/>
<sequence>MAALPQLQGNAVGETAGGQHPVKARVGLGVQPGNLGFSAKPRGQVQHFPRIGGSGGLVMLPVELGQRQGVQNGMKQRLVGTIQEIAPTWVACWIVVLGFHPLCIPSFSVLAISKRS</sequence>
<protein>
    <submittedName>
        <fullName evidence="1">Uncharacterized protein</fullName>
    </submittedName>
</protein>
<organism evidence="1 2">
    <name type="scientific">Pseudoxanthomonas winnipegensis</name>
    <dbReference type="NCBI Taxonomy" id="2480810"/>
    <lineage>
        <taxon>Bacteria</taxon>
        <taxon>Pseudomonadati</taxon>
        <taxon>Pseudomonadota</taxon>
        <taxon>Gammaproteobacteria</taxon>
        <taxon>Lysobacterales</taxon>
        <taxon>Lysobacteraceae</taxon>
        <taxon>Pseudoxanthomonas</taxon>
    </lineage>
</organism>
<dbReference type="Proteomes" id="UP000291286">
    <property type="component" value="Unassembled WGS sequence"/>
</dbReference>
<reference evidence="1 2" key="1">
    <citation type="submission" date="2019-02" db="EMBL/GenBank/DDBJ databases">
        <title>WGS of Pseudoxanthomonas species novum from clinical isolates.</title>
        <authorList>
            <person name="Bernier A.-M."/>
            <person name="Bernard K."/>
            <person name="Vachon A."/>
        </authorList>
    </citation>
    <scope>NUCLEOTIDE SEQUENCE [LARGE SCALE GENOMIC DNA]</scope>
    <source>
        <strain evidence="1 2">NML171202</strain>
    </source>
</reference>
<evidence type="ECO:0000313" key="1">
    <source>
        <dbReference type="EMBL" id="TAA29011.1"/>
    </source>
</evidence>
<proteinExistence type="predicted"/>